<evidence type="ECO:0000256" key="3">
    <source>
        <dbReference type="ARBA" id="ARBA00022679"/>
    </source>
</evidence>
<comment type="pathway">
    <text evidence="7">Bacterial outer membrane biogenesis; LPS lipid A biosynthesis.</text>
</comment>
<dbReference type="InterPro" id="IPR007691">
    <property type="entry name" value="LpxD"/>
</dbReference>
<keyword evidence="3 7" id="KW-0808">Transferase</keyword>
<dbReference type="GO" id="GO:0016020">
    <property type="term" value="C:membrane"/>
    <property type="evidence" value="ECO:0007669"/>
    <property type="project" value="GOC"/>
</dbReference>
<feature type="active site" description="Proton acceptor" evidence="7">
    <location>
        <position position="244"/>
    </location>
</feature>
<protein>
    <recommendedName>
        <fullName evidence="7">UDP-3-O-acylglucosamine N-acyltransferase</fullName>
        <ecNumber evidence="7">2.3.1.191</ecNumber>
    </recommendedName>
</protein>
<name>A0A480AKQ0_9BURK</name>
<comment type="function">
    <text evidence="7">Catalyzes the N-acylation of UDP-3-O-acylglucosamine using 3-hydroxyacyl-ACP as the acyl donor. Is involved in the biosynthesis of lipid A, a phosphorylated glycolipid that anchors the lipopolysaccharide to the outer membrane of the cell.</text>
</comment>
<dbReference type="AlphaFoldDB" id="A0A480AKQ0"/>
<dbReference type="GO" id="GO:0103118">
    <property type="term" value="F:UDP-3-O-[(3R)-3-hydroxyacyl]-glucosamine N-acyltransferase activity"/>
    <property type="evidence" value="ECO:0007669"/>
    <property type="project" value="UniProtKB-EC"/>
</dbReference>
<evidence type="ECO:0000259" key="8">
    <source>
        <dbReference type="Pfam" id="PF04613"/>
    </source>
</evidence>
<dbReference type="Pfam" id="PF04613">
    <property type="entry name" value="LpxD"/>
    <property type="match status" value="1"/>
</dbReference>
<comment type="subunit">
    <text evidence="7">Homotrimer.</text>
</comment>
<organism evidence="9 10">
    <name type="scientific">Pseudaquabacterium pictum</name>
    <dbReference type="NCBI Taxonomy" id="2315236"/>
    <lineage>
        <taxon>Bacteria</taxon>
        <taxon>Pseudomonadati</taxon>
        <taxon>Pseudomonadota</taxon>
        <taxon>Betaproteobacteria</taxon>
        <taxon>Burkholderiales</taxon>
        <taxon>Sphaerotilaceae</taxon>
        <taxon>Pseudaquabacterium</taxon>
    </lineage>
</organism>
<reference evidence="10" key="1">
    <citation type="submission" date="2019-03" db="EMBL/GenBank/DDBJ databases">
        <title>Aquabacterium pictum sp.nov., the first bacteriochlorophyll a-containing freshwater bacterium in the genus Aquabacterium of the class Betaproteobacteria.</title>
        <authorList>
            <person name="Hirose S."/>
            <person name="Tank M."/>
            <person name="Hara E."/>
            <person name="Tamaki H."/>
            <person name="Takaichi S."/>
            <person name="Haruta S."/>
            <person name="Hanada S."/>
        </authorList>
    </citation>
    <scope>NUCLEOTIDE SEQUENCE [LARGE SCALE GENOMIC DNA]</scope>
    <source>
        <strain evidence="10">W35</strain>
    </source>
</reference>
<comment type="catalytic activity">
    <reaction evidence="7">
        <text>a UDP-3-O-[(3R)-3-hydroxyacyl]-alpha-D-glucosamine + a (3R)-hydroxyacyl-[ACP] = a UDP-2-N,3-O-bis[(3R)-3-hydroxyacyl]-alpha-D-glucosamine + holo-[ACP] + H(+)</text>
        <dbReference type="Rhea" id="RHEA:53836"/>
        <dbReference type="Rhea" id="RHEA-COMP:9685"/>
        <dbReference type="Rhea" id="RHEA-COMP:9945"/>
        <dbReference type="ChEBI" id="CHEBI:15378"/>
        <dbReference type="ChEBI" id="CHEBI:64479"/>
        <dbReference type="ChEBI" id="CHEBI:78827"/>
        <dbReference type="ChEBI" id="CHEBI:137740"/>
        <dbReference type="ChEBI" id="CHEBI:137748"/>
        <dbReference type="EC" id="2.3.1.191"/>
    </reaction>
</comment>
<sequence length="343" mass="35018">MPTPVRLADVVAALGGVLHGDGDLAITRLAPLESADASSLSFLANPRYAAKLAASAAGCVVVAPAQQDLVLARGAAIVTPDPYLYFARLTQWWAARTRPAAVPGVHPSAVVEPGALIHPTATIGALAYVGASARIGAGVVVGTHGHIGAGAAIGEGTRLAPRVTVGDACVLGARGILHSGVVVGADGFGFAPSQGTWVKIEQLGAVRIGDDVEIGANTCIDRGALDDTVLDDGVKLDNLIQVGHNVHIGAHSAMAGCVGIAGSAKIGRHCTAGGGAIILGHLELVDHVHITAATVVTRSILKPGQYSGLFPFDDNASWEKNAATLRQLHTLRDRIRALEKTRP</sequence>
<dbReference type="EMBL" id="BJCL01000002">
    <property type="protein sequence ID" value="GCL62289.1"/>
    <property type="molecule type" value="Genomic_DNA"/>
</dbReference>
<evidence type="ECO:0000256" key="2">
    <source>
        <dbReference type="ARBA" id="ARBA00022556"/>
    </source>
</evidence>
<dbReference type="Proteomes" id="UP000301751">
    <property type="component" value="Unassembled WGS sequence"/>
</dbReference>
<keyword evidence="1 7" id="KW-0444">Lipid biosynthesis</keyword>
<evidence type="ECO:0000256" key="4">
    <source>
        <dbReference type="ARBA" id="ARBA00022737"/>
    </source>
</evidence>
<keyword evidence="10" id="KW-1185">Reference proteome</keyword>
<dbReference type="Gene3D" id="3.40.1390.10">
    <property type="entry name" value="MurE/MurF, N-terminal domain"/>
    <property type="match status" value="1"/>
</dbReference>
<dbReference type="NCBIfam" id="NF002060">
    <property type="entry name" value="PRK00892.1"/>
    <property type="match status" value="1"/>
</dbReference>
<evidence type="ECO:0000313" key="10">
    <source>
        <dbReference type="Proteomes" id="UP000301751"/>
    </source>
</evidence>
<keyword evidence="5 7" id="KW-0443">Lipid metabolism</keyword>
<evidence type="ECO:0000256" key="6">
    <source>
        <dbReference type="ARBA" id="ARBA00023315"/>
    </source>
</evidence>
<keyword evidence="6 7" id="KW-0012">Acyltransferase</keyword>
<dbReference type="GO" id="GO:0016410">
    <property type="term" value="F:N-acyltransferase activity"/>
    <property type="evidence" value="ECO:0007669"/>
    <property type="project" value="InterPro"/>
</dbReference>
<dbReference type="PANTHER" id="PTHR43378">
    <property type="entry name" value="UDP-3-O-ACYLGLUCOSAMINE N-ACYLTRANSFERASE"/>
    <property type="match status" value="1"/>
</dbReference>
<dbReference type="SUPFAM" id="SSF51161">
    <property type="entry name" value="Trimeric LpxA-like enzymes"/>
    <property type="match status" value="1"/>
</dbReference>
<dbReference type="EC" id="2.3.1.191" evidence="7"/>
<keyword evidence="2 7" id="KW-0441">Lipid A biosynthesis</keyword>
<evidence type="ECO:0000256" key="1">
    <source>
        <dbReference type="ARBA" id="ARBA00022516"/>
    </source>
</evidence>
<evidence type="ECO:0000256" key="7">
    <source>
        <dbReference type="HAMAP-Rule" id="MF_00523"/>
    </source>
</evidence>
<comment type="caution">
    <text evidence="9">The sequence shown here is derived from an EMBL/GenBank/DDBJ whole genome shotgun (WGS) entry which is preliminary data.</text>
</comment>
<dbReference type="HAMAP" id="MF_00523">
    <property type="entry name" value="LpxD"/>
    <property type="match status" value="1"/>
</dbReference>
<accession>A0A480AKQ0</accession>
<dbReference type="PANTHER" id="PTHR43378:SF2">
    <property type="entry name" value="UDP-3-O-ACYLGLUCOSAMINE N-ACYLTRANSFERASE 1, MITOCHONDRIAL-RELATED"/>
    <property type="match status" value="1"/>
</dbReference>
<proteinExistence type="inferred from homology"/>
<dbReference type="InterPro" id="IPR020573">
    <property type="entry name" value="UDP_GlcNAc_AcTrfase_non-rep"/>
</dbReference>
<comment type="similarity">
    <text evidence="7">Belongs to the transferase hexapeptide repeat family. LpxD subfamily.</text>
</comment>
<dbReference type="Gene3D" id="2.160.10.10">
    <property type="entry name" value="Hexapeptide repeat proteins"/>
    <property type="match status" value="1"/>
</dbReference>
<dbReference type="UniPathway" id="UPA00973"/>
<gene>
    <name evidence="7 9" type="primary">lpxD</name>
    <name evidence="9" type="ORF">AQPW35_13700</name>
</gene>
<evidence type="ECO:0000313" key="9">
    <source>
        <dbReference type="EMBL" id="GCL62289.1"/>
    </source>
</evidence>
<dbReference type="InterPro" id="IPR011004">
    <property type="entry name" value="Trimer_LpxA-like_sf"/>
</dbReference>
<dbReference type="NCBIfam" id="TIGR01853">
    <property type="entry name" value="lipid_A_lpxD"/>
    <property type="match status" value="1"/>
</dbReference>
<dbReference type="RefSeq" id="WP_137732013.1">
    <property type="nucleotide sequence ID" value="NZ_BJCL01000002.1"/>
</dbReference>
<dbReference type="CDD" id="cd03352">
    <property type="entry name" value="LbH_LpxD"/>
    <property type="match status" value="1"/>
</dbReference>
<feature type="domain" description="UDP-3-O-[3-hydroxymyristoyl] glucosamine N-acyltransferase non-repeat region" evidence="8">
    <location>
        <begin position="23"/>
        <end position="92"/>
    </location>
</feature>
<dbReference type="GO" id="GO:0009245">
    <property type="term" value="P:lipid A biosynthetic process"/>
    <property type="evidence" value="ECO:0007669"/>
    <property type="project" value="UniProtKB-UniRule"/>
</dbReference>
<dbReference type="OrthoDB" id="9784739at2"/>
<evidence type="ECO:0000256" key="5">
    <source>
        <dbReference type="ARBA" id="ARBA00023098"/>
    </source>
</evidence>
<keyword evidence="4 7" id="KW-0677">Repeat</keyword>